<gene>
    <name evidence="3" type="ORF">DARMORV10_C09P21240.1</name>
</gene>
<dbReference type="EMBL" id="HG994373">
    <property type="protein sequence ID" value="CAF1724094.1"/>
    <property type="molecule type" value="Genomic_DNA"/>
</dbReference>
<keyword evidence="2" id="KW-0812">Transmembrane</keyword>
<evidence type="ECO:0000256" key="1">
    <source>
        <dbReference type="SAM" id="MobiDB-lite"/>
    </source>
</evidence>
<proteinExistence type="predicted"/>
<keyword evidence="2" id="KW-0472">Membrane</keyword>
<evidence type="ECO:0000256" key="2">
    <source>
        <dbReference type="SAM" id="Phobius"/>
    </source>
</evidence>
<keyword evidence="2" id="KW-1133">Transmembrane helix</keyword>
<evidence type="ECO:0000313" key="3">
    <source>
        <dbReference type="EMBL" id="CAF1724094.1"/>
    </source>
</evidence>
<accession>A0A816IUE3</accession>
<feature type="compositionally biased region" description="Pro residues" evidence="1">
    <location>
        <begin position="74"/>
        <end position="92"/>
    </location>
</feature>
<feature type="compositionally biased region" description="Polar residues" evidence="1">
    <location>
        <begin position="98"/>
        <end position="108"/>
    </location>
</feature>
<protein>
    <submittedName>
        <fullName evidence="3">(rape) hypothetical protein</fullName>
    </submittedName>
</protein>
<dbReference type="AlphaFoldDB" id="A0A816IUE3"/>
<sequence>MSRVQNMSSLHIPALLSMDQPQVHRFLLLWLLLLGWLLGLLLLDPGLVKVQLRIKLSKVSRDNLRQKEKYEAQPPTPPPVPPPASPQTPPLAPDATSEAATRSASGATGVTDEATRHACSAITLLLLPHRSFSFFTLQAGSAHESRATTTSANSSSINLLCLFYHYAEKLRWRPARRPENIQKK</sequence>
<name>A0A816IUE3_BRANA</name>
<organism evidence="3">
    <name type="scientific">Brassica napus</name>
    <name type="common">Rape</name>
    <dbReference type="NCBI Taxonomy" id="3708"/>
    <lineage>
        <taxon>Eukaryota</taxon>
        <taxon>Viridiplantae</taxon>
        <taxon>Streptophyta</taxon>
        <taxon>Embryophyta</taxon>
        <taxon>Tracheophyta</taxon>
        <taxon>Spermatophyta</taxon>
        <taxon>Magnoliopsida</taxon>
        <taxon>eudicotyledons</taxon>
        <taxon>Gunneridae</taxon>
        <taxon>Pentapetalae</taxon>
        <taxon>rosids</taxon>
        <taxon>malvids</taxon>
        <taxon>Brassicales</taxon>
        <taxon>Brassicaceae</taxon>
        <taxon>Brassiceae</taxon>
        <taxon>Brassica</taxon>
    </lineage>
</organism>
<feature type="transmembrane region" description="Helical" evidence="2">
    <location>
        <begin position="27"/>
        <end position="48"/>
    </location>
</feature>
<feature type="region of interest" description="Disordered" evidence="1">
    <location>
        <begin position="64"/>
        <end position="110"/>
    </location>
</feature>
<reference evidence="3" key="1">
    <citation type="submission" date="2021-01" db="EMBL/GenBank/DDBJ databases">
        <authorList>
            <consortium name="Genoscope - CEA"/>
            <person name="William W."/>
        </authorList>
    </citation>
    <scope>NUCLEOTIDE SEQUENCE</scope>
</reference>
<dbReference type="Proteomes" id="UP001295469">
    <property type="component" value="Chromosome C09"/>
</dbReference>